<dbReference type="Gene3D" id="3.90.850.10">
    <property type="entry name" value="Fumarylacetoacetase-like, C-terminal domain"/>
    <property type="match status" value="1"/>
</dbReference>
<dbReference type="EMBL" id="CP017150">
    <property type="protein sequence ID" value="AOP52277.1"/>
    <property type="molecule type" value="Genomic_DNA"/>
</dbReference>
<dbReference type="PATRIC" id="fig|1703.10.peg.582"/>
<dbReference type="InterPro" id="IPR036663">
    <property type="entry name" value="Fumarylacetoacetase_C_sf"/>
</dbReference>
<dbReference type="GO" id="GO:0008684">
    <property type="term" value="F:2-oxopent-4-enoate hydratase activity"/>
    <property type="evidence" value="ECO:0007669"/>
    <property type="project" value="UniProtKB-EC"/>
</dbReference>
<proteinExistence type="predicted"/>
<evidence type="ECO:0000313" key="4">
    <source>
        <dbReference type="Proteomes" id="UP000094793"/>
    </source>
</evidence>
<gene>
    <name evidence="3" type="ORF">BLSMQ_0563</name>
</gene>
<dbReference type="GO" id="GO:0005737">
    <property type="term" value="C:cytoplasm"/>
    <property type="evidence" value="ECO:0007669"/>
    <property type="project" value="TreeGrafter"/>
</dbReference>
<sequence length="272" mass="28256">MTDVNAMSSTEKIERGATAVHQVGLQGAAIDALPAGAVPGTRAEAYSMQTRYAELEGHPTLGWKIAATSEAGQRHINVEGPLGGRVLADRVQVDGEAVSLSGNSMCLAEPEFVFVLGTTLPPRPNPYTLDEVVAAVAALHFGIELPSSRFTDVTTAGALQMIADNACGHRFVLGPAAKETWTSRDLAEVSMTAEVDGPAGPRTIEGVGRNVLGDPVAALTWLVNELSAVDIGLAAGDFITTGTCSEPIPVEPGDSLSARFDDLGVVTCTFVD</sequence>
<dbReference type="SUPFAM" id="SSF56529">
    <property type="entry name" value="FAH"/>
    <property type="match status" value="1"/>
</dbReference>
<dbReference type="AlphaFoldDB" id="A0A1D7VZW1"/>
<dbReference type="Proteomes" id="UP000094793">
    <property type="component" value="Chromosome"/>
</dbReference>
<organism evidence="3 4">
    <name type="scientific">Brevibacterium aurantiacum</name>
    <dbReference type="NCBI Taxonomy" id="273384"/>
    <lineage>
        <taxon>Bacteria</taxon>
        <taxon>Bacillati</taxon>
        <taxon>Actinomycetota</taxon>
        <taxon>Actinomycetes</taxon>
        <taxon>Micrococcales</taxon>
        <taxon>Brevibacteriaceae</taxon>
        <taxon>Brevibacterium</taxon>
    </lineage>
</organism>
<feature type="domain" description="Fumarylacetoacetase-like C-terminal" evidence="2">
    <location>
        <begin position="106"/>
        <end position="270"/>
    </location>
</feature>
<evidence type="ECO:0000256" key="1">
    <source>
        <dbReference type="ARBA" id="ARBA00023239"/>
    </source>
</evidence>
<evidence type="ECO:0000313" key="3">
    <source>
        <dbReference type="EMBL" id="AOP52277.1"/>
    </source>
</evidence>
<dbReference type="RefSeq" id="WP_208596126.1">
    <property type="nucleotide sequence ID" value="NZ_CP017150.1"/>
</dbReference>
<dbReference type="eggNOG" id="COG3971">
    <property type="taxonomic scope" value="Bacteria"/>
</dbReference>
<dbReference type="KEGG" id="blin:BLSMQ_0563"/>
<protein>
    <submittedName>
        <fullName evidence="3">2-keto-4-pentenoate hydratase</fullName>
        <ecNumber evidence="3">4.2.1.80</ecNumber>
    </submittedName>
</protein>
<dbReference type="EC" id="4.2.1.80" evidence="3"/>
<dbReference type="PANTHER" id="PTHR30143:SF0">
    <property type="entry name" value="2-KETO-4-PENTENOATE HYDRATASE"/>
    <property type="match status" value="1"/>
</dbReference>
<reference evidence="4" key="1">
    <citation type="submission" date="2016-09" db="EMBL/GenBank/DDBJ databases">
        <title>Complete Genome Sequence of Brevibacterium linens SMQ-1335.</title>
        <authorList>
            <person name="de Melo A.G."/>
            <person name="Labrie S.J."/>
            <person name="Dumaresq J."/>
            <person name="Roberts R.J."/>
            <person name="Tremblay D.M."/>
            <person name="Moineau S."/>
        </authorList>
    </citation>
    <scope>NUCLEOTIDE SEQUENCE [LARGE SCALE GENOMIC DNA]</scope>
    <source>
        <strain evidence="4">SMQ-1335</strain>
    </source>
</reference>
<dbReference type="PANTHER" id="PTHR30143">
    <property type="entry name" value="ACID HYDRATASE"/>
    <property type="match status" value="1"/>
</dbReference>
<dbReference type="Pfam" id="PF01557">
    <property type="entry name" value="FAA_hydrolase"/>
    <property type="match status" value="1"/>
</dbReference>
<name>A0A1D7VZW1_BREAU</name>
<evidence type="ECO:0000259" key="2">
    <source>
        <dbReference type="Pfam" id="PF01557"/>
    </source>
</evidence>
<keyword evidence="1 3" id="KW-0456">Lyase</keyword>
<dbReference type="InterPro" id="IPR050772">
    <property type="entry name" value="Hydratase-Decarb/MhpD_sf"/>
</dbReference>
<dbReference type="InterPro" id="IPR011234">
    <property type="entry name" value="Fumarylacetoacetase-like_C"/>
</dbReference>
<accession>A0A1D7VZW1</accession>